<evidence type="ECO:0000313" key="1">
    <source>
        <dbReference type="EMBL" id="MBD3365484.1"/>
    </source>
</evidence>
<organism evidence="1 2">
    <name type="scientific">candidate division WOR-3 bacterium</name>
    <dbReference type="NCBI Taxonomy" id="2052148"/>
    <lineage>
        <taxon>Bacteria</taxon>
        <taxon>Bacteria division WOR-3</taxon>
    </lineage>
</organism>
<gene>
    <name evidence="1" type="ORF">GF359_09755</name>
</gene>
<dbReference type="Proteomes" id="UP000630660">
    <property type="component" value="Unassembled WGS sequence"/>
</dbReference>
<dbReference type="AlphaFoldDB" id="A0A9D5KB36"/>
<evidence type="ECO:0008006" key="3">
    <source>
        <dbReference type="Google" id="ProtNLM"/>
    </source>
</evidence>
<accession>A0A9D5KB36</accession>
<proteinExistence type="predicted"/>
<name>A0A9D5KB36_UNCW3</name>
<protein>
    <recommendedName>
        <fullName evidence="3">Lipoprotein</fullName>
    </recommendedName>
</protein>
<comment type="caution">
    <text evidence="1">The sequence shown here is derived from an EMBL/GenBank/DDBJ whole genome shotgun (WGS) entry which is preliminary data.</text>
</comment>
<reference evidence="1" key="1">
    <citation type="submission" date="2019-11" db="EMBL/GenBank/DDBJ databases">
        <title>Microbial mats filling the niche in hypersaline microbial mats.</title>
        <authorList>
            <person name="Wong H.L."/>
            <person name="Macleod F.I."/>
            <person name="White R.A. III"/>
            <person name="Burns B.P."/>
        </authorList>
    </citation>
    <scope>NUCLEOTIDE SEQUENCE</scope>
    <source>
        <strain evidence="1">Bin_327</strain>
    </source>
</reference>
<evidence type="ECO:0000313" key="2">
    <source>
        <dbReference type="Proteomes" id="UP000630660"/>
    </source>
</evidence>
<dbReference type="EMBL" id="WJKJ01000322">
    <property type="protein sequence ID" value="MBD3365484.1"/>
    <property type="molecule type" value="Genomic_DNA"/>
</dbReference>
<dbReference type="PROSITE" id="PS51257">
    <property type="entry name" value="PROKAR_LIPOPROTEIN"/>
    <property type="match status" value="1"/>
</dbReference>
<sequence length="125" mass="13768">MKKVLPVLIVLVLAACTPKALKPAKEKRIKALYNSSTTSVRVIGEPKAVKKGAKVTIRGTDGTIADTTTARKDGSFDAFFCAGEWARENLNCDYFGDAYPGDWIRVEYSWEGLTSPPTLVQIWSR</sequence>